<keyword evidence="2" id="KW-1003">Cell membrane</keyword>
<evidence type="ECO:0000313" key="8">
    <source>
        <dbReference type="Proteomes" id="UP001597301"/>
    </source>
</evidence>
<feature type="transmembrane region" description="Helical" evidence="6">
    <location>
        <begin position="75"/>
        <end position="93"/>
    </location>
</feature>
<evidence type="ECO:0000256" key="1">
    <source>
        <dbReference type="ARBA" id="ARBA00004651"/>
    </source>
</evidence>
<evidence type="ECO:0000256" key="6">
    <source>
        <dbReference type="SAM" id="Phobius"/>
    </source>
</evidence>
<name>A0ABW4KH53_9BACI</name>
<keyword evidence="5 6" id="KW-0472">Membrane</keyword>
<feature type="transmembrane region" description="Helical" evidence="6">
    <location>
        <begin position="135"/>
        <end position="155"/>
    </location>
</feature>
<feature type="transmembrane region" description="Helical" evidence="6">
    <location>
        <begin position="226"/>
        <end position="246"/>
    </location>
</feature>
<evidence type="ECO:0000256" key="2">
    <source>
        <dbReference type="ARBA" id="ARBA00022475"/>
    </source>
</evidence>
<feature type="transmembrane region" description="Helical" evidence="6">
    <location>
        <begin position="167"/>
        <end position="188"/>
    </location>
</feature>
<reference evidence="8" key="1">
    <citation type="journal article" date="2019" name="Int. J. Syst. Evol. Microbiol.">
        <title>The Global Catalogue of Microorganisms (GCM) 10K type strain sequencing project: providing services to taxonomists for standard genome sequencing and annotation.</title>
        <authorList>
            <consortium name="The Broad Institute Genomics Platform"/>
            <consortium name="The Broad Institute Genome Sequencing Center for Infectious Disease"/>
            <person name="Wu L."/>
            <person name="Ma J."/>
        </authorList>
    </citation>
    <scope>NUCLEOTIDE SEQUENCE [LARGE SCALE GENOMIC DNA]</scope>
    <source>
        <strain evidence="8">CGMCC 1.12295</strain>
    </source>
</reference>
<dbReference type="EMBL" id="JBHUEO010000020">
    <property type="protein sequence ID" value="MFD1706863.1"/>
    <property type="molecule type" value="Genomic_DNA"/>
</dbReference>
<feature type="transmembrane region" description="Helical" evidence="6">
    <location>
        <begin position="37"/>
        <end position="55"/>
    </location>
</feature>
<dbReference type="RefSeq" id="WP_380773572.1">
    <property type="nucleotide sequence ID" value="NZ_JBHUEO010000020.1"/>
</dbReference>
<comment type="caution">
    <text evidence="7">The sequence shown here is derived from an EMBL/GenBank/DDBJ whole genome shotgun (WGS) entry which is preliminary data.</text>
</comment>
<dbReference type="InterPro" id="IPR019108">
    <property type="entry name" value="Caa3_assmbl_CtaG-rel"/>
</dbReference>
<gene>
    <name evidence="7" type="ORF">ACFSCZ_08980</name>
</gene>
<dbReference type="Proteomes" id="UP001597301">
    <property type="component" value="Unassembled WGS sequence"/>
</dbReference>
<evidence type="ECO:0000256" key="4">
    <source>
        <dbReference type="ARBA" id="ARBA00022989"/>
    </source>
</evidence>
<keyword evidence="4 6" id="KW-1133">Transmembrane helix</keyword>
<comment type="subcellular location">
    <subcellularLocation>
        <location evidence="1">Cell membrane</location>
        <topology evidence="1">Multi-pass membrane protein</topology>
    </subcellularLocation>
</comment>
<evidence type="ECO:0000256" key="3">
    <source>
        <dbReference type="ARBA" id="ARBA00022692"/>
    </source>
</evidence>
<proteinExistence type="predicted"/>
<keyword evidence="8" id="KW-1185">Reference proteome</keyword>
<dbReference type="Pfam" id="PF09678">
    <property type="entry name" value="Caa3_CtaG"/>
    <property type="match status" value="1"/>
</dbReference>
<accession>A0ABW4KH53</accession>
<sequence>MWQASVSWDKALFFVLLAVFAVFFILFRYVGKEKNNFLQSIMFCTSFLILFLLAGSPLNTWSHLSFSTHMLQMSLLYFLVPPLFLFGVPRKLLQKWNGLYRKQVIIPRIALIAFSILFFLYHLPPLLAFLIQSPILHTFLTWLLFIMAIFMWLPMIHFNQRDTRKKFASLSSMLLMPACLLFVVNGLIHQSTTSPFMDQLIVKLCISPEQMDVLLPFHIDTRIDQIAGGLFMLGLHKLCLLLALHLGERKGRDIHFTMRKPSLRIGE</sequence>
<feature type="transmembrane region" description="Helical" evidence="6">
    <location>
        <begin position="12"/>
        <end position="30"/>
    </location>
</feature>
<organism evidence="7 8">
    <name type="scientific">Siminovitchia sediminis</name>
    <dbReference type="NCBI Taxonomy" id="1274353"/>
    <lineage>
        <taxon>Bacteria</taxon>
        <taxon>Bacillati</taxon>
        <taxon>Bacillota</taxon>
        <taxon>Bacilli</taxon>
        <taxon>Bacillales</taxon>
        <taxon>Bacillaceae</taxon>
        <taxon>Siminovitchia</taxon>
    </lineage>
</organism>
<protein>
    <submittedName>
        <fullName evidence="7">Cytochrome c oxidase assembly protein</fullName>
    </submittedName>
</protein>
<evidence type="ECO:0000256" key="5">
    <source>
        <dbReference type="ARBA" id="ARBA00023136"/>
    </source>
</evidence>
<feature type="transmembrane region" description="Helical" evidence="6">
    <location>
        <begin position="105"/>
        <end position="123"/>
    </location>
</feature>
<evidence type="ECO:0000313" key="7">
    <source>
        <dbReference type="EMBL" id="MFD1706863.1"/>
    </source>
</evidence>
<keyword evidence="3 6" id="KW-0812">Transmembrane</keyword>